<keyword evidence="1" id="KW-0732">Signal</keyword>
<evidence type="ECO:0000313" key="3">
    <source>
        <dbReference type="Proteomes" id="UP001138686"/>
    </source>
</evidence>
<name>A0A9X1JZV9_9FLAO</name>
<sequence>MKNKITLIALSIFAVLTASAQVGIGTTNPQESLHIAGNTSTIRVDGLNSENNNKNLGGTAKYNVLVDANGNLSLGDLSGEVVSESGISSPVVVQTTANSGLNSSELYQKNFTLTQRALVVITYYISIDYEGYDGVSKIDDGRAKIAHNYFYIGNGTTADTSKAYGMTSSVYSNSNCDTATGYVYNSRSTTISLEAGTYSVHLNGAVYGGDLTADAAFRATFGDLDRIDIQAIYL</sequence>
<reference evidence="2" key="1">
    <citation type="submission" date="2021-07" db="EMBL/GenBank/DDBJ databases">
        <title>Aureisphaera sp. CAU 1614 isolated from sea sediment.</title>
        <authorList>
            <person name="Kim W."/>
        </authorList>
    </citation>
    <scope>NUCLEOTIDE SEQUENCE</scope>
    <source>
        <strain evidence="2">CAU 1614</strain>
    </source>
</reference>
<comment type="caution">
    <text evidence="2">The sequence shown here is derived from an EMBL/GenBank/DDBJ whole genome shotgun (WGS) entry which is preliminary data.</text>
</comment>
<gene>
    <name evidence="2" type="ORF">KXJ69_12160</name>
</gene>
<feature type="signal peptide" evidence="1">
    <location>
        <begin position="1"/>
        <end position="20"/>
    </location>
</feature>
<dbReference type="AlphaFoldDB" id="A0A9X1JZV9"/>
<keyword evidence="3" id="KW-1185">Reference proteome</keyword>
<evidence type="ECO:0000313" key="2">
    <source>
        <dbReference type="EMBL" id="MBW2938867.1"/>
    </source>
</evidence>
<feature type="chain" id="PRO_5040723889" evidence="1">
    <location>
        <begin position="21"/>
        <end position="234"/>
    </location>
</feature>
<proteinExistence type="predicted"/>
<organism evidence="2 3">
    <name type="scientific">Halomarinibacterium sedimenti</name>
    <dbReference type="NCBI Taxonomy" id="2857106"/>
    <lineage>
        <taxon>Bacteria</taxon>
        <taxon>Pseudomonadati</taxon>
        <taxon>Bacteroidota</taxon>
        <taxon>Flavobacteriia</taxon>
        <taxon>Flavobacteriales</taxon>
        <taxon>Flavobacteriaceae</taxon>
        <taxon>Halomarinibacterium</taxon>
    </lineage>
</organism>
<evidence type="ECO:0000256" key="1">
    <source>
        <dbReference type="SAM" id="SignalP"/>
    </source>
</evidence>
<protein>
    <submittedName>
        <fullName evidence="2">Uncharacterized protein</fullName>
    </submittedName>
</protein>
<dbReference type="RefSeq" id="WP_219053397.1">
    <property type="nucleotide sequence ID" value="NZ_JAHWDP010000006.1"/>
</dbReference>
<dbReference type="EMBL" id="JAHWDP010000006">
    <property type="protein sequence ID" value="MBW2938867.1"/>
    <property type="molecule type" value="Genomic_DNA"/>
</dbReference>
<accession>A0A9X1JZV9</accession>
<dbReference type="Proteomes" id="UP001138686">
    <property type="component" value="Unassembled WGS sequence"/>
</dbReference>